<keyword evidence="1" id="KW-1133">Transmembrane helix</keyword>
<comment type="caution">
    <text evidence="2">The sequence shown here is derived from an EMBL/GenBank/DDBJ whole genome shotgun (WGS) entry which is preliminary data.</text>
</comment>
<protein>
    <submittedName>
        <fullName evidence="2">Uncharacterized protein</fullName>
    </submittedName>
</protein>
<accession>A0A2N5DWN2</accession>
<organism evidence="2 3">
    <name type="scientific">Chimaeribacter californicus</name>
    <dbReference type="NCBI Taxonomy" id="2060067"/>
    <lineage>
        <taxon>Bacteria</taxon>
        <taxon>Pseudomonadati</taxon>
        <taxon>Pseudomonadota</taxon>
        <taxon>Gammaproteobacteria</taxon>
        <taxon>Enterobacterales</taxon>
        <taxon>Yersiniaceae</taxon>
        <taxon>Chimaeribacter</taxon>
    </lineage>
</organism>
<evidence type="ECO:0000313" key="3">
    <source>
        <dbReference type="Proteomes" id="UP000234240"/>
    </source>
</evidence>
<keyword evidence="3" id="KW-1185">Reference proteome</keyword>
<dbReference type="OrthoDB" id="9937216at2"/>
<sequence length="77" mass="8854">MTPPRKRFILNFLFGLVLFSLVNLTLFSHRPHPLLHALVTALFFAALVALVTGPWGEWLGQRLRKAPFLRKRGDRES</sequence>
<evidence type="ECO:0000313" key="2">
    <source>
        <dbReference type="EMBL" id="PLR31656.1"/>
    </source>
</evidence>
<name>A0A2N5DWN2_9GAMM</name>
<dbReference type="EMBL" id="PJZF01000024">
    <property type="protein sequence ID" value="PLR31656.1"/>
    <property type="molecule type" value="Genomic_DNA"/>
</dbReference>
<gene>
    <name evidence="2" type="ORF">CYR55_20210</name>
</gene>
<reference evidence="2 3" key="1">
    <citation type="submission" date="2017-12" db="EMBL/GenBank/DDBJ databases">
        <title>Characterization of six clinical isolates of Enterochimera gen. nov., a novel genus of the Yersiniaciae family and the three species Enterochimera arupensis sp. nov., Enterochimera coloradensis sp. nov, and Enterochimera californica sp. nov.</title>
        <authorList>
            <person name="Rossi A."/>
            <person name="Fisher M."/>
        </authorList>
    </citation>
    <scope>NUCLEOTIDE SEQUENCE [LARGE SCALE GENOMIC DNA]</scope>
    <source>
        <strain evidence="3">2015-Iso6</strain>
    </source>
</reference>
<feature type="transmembrane region" description="Helical" evidence="1">
    <location>
        <begin position="34"/>
        <end position="55"/>
    </location>
</feature>
<dbReference type="AlphaFoldDB" id="A0A2N5DWN2"/>
<feature type="transmembrane region" description="Helical" evidence="1">
    <location>
        <begin position="9"/>
        <end position="28"/>
    </location>
</feature>
<dbReference type="Proteomes" id="UP000234240">
    <property type="component" value="Unassembled WGS sequence"/>
</dbReference>
<keyword evidence="1" id="KW-0812">Transmembrane</keyword>
<evidence type="ECO:0000256" key="1">
    <source>
        <dbReference type="SAM" id="Phobius"/>
    </source>
</evidence>
<keyword evidence="1" id="KW-0472">Membrane</keyword>
<dbReference type="RefSeq" id="WP_101818146.1">
    <property type="nucleotide sequence ID" value="NZ_PJZF01000024.1"/>
</dbReference>
<proteinExistence type="predicted"/>